<organism evidence="3">
    <name type="scientific">Drosophila sechellia</name>
    <name type="common">Fruit fly</name>
    <dbReference type="NCBI Taxonomy" id="7238"/>
    <lineage>
        <taxon>Eukaryota</taxon>
        <taxon>Metazoa</taxon>
        <taxon>Ecdysozoa</taxon>
        <taxon>Arthropoda</taxon>
        <taxon>Hexapoda</taxon>
        <taxon>Insecta</taxon>
        <taxon>Pterygota</taxon>
        <taxon>Neoptera</taxon>
        <taxon>Endopterygota</taxon>
        <taxon>Diptera</taxon>
        <taxon>Brachycera</taxon>
        <taxon>Muscomorpha</taxon>
        <taxon>Ephydroidea</taxon>
        <taxon>Drosophilidae</taxon>
        <taxon>Drosophila</taxon>
        <taxon>Sophophora</taxon>
    </lineage>
</organism>
<dbReference type="Proteomes" id="UP000001292">
    <property type="component" value="Unassembled WGS sequence"/>
</dbReference>
<accession>B4HIS8</accession>
<feature type="compositionally biased region" description="Low complexity" evidence="1">
    <location>
        <begin position="10"/>
        <end position="23"/>
    </location>
</feature>
<proteinExistence type="predicted"/>
<dbReference type="EMBL" id="CH480815">
    <property type="protein sequence ID" value="EDW42725.1"/>
    <property type="molecule type" value="Genomic_DNA"/>
</dbReference>
<protein>
    <submittedName>
        <fullName evidence="2">GM23887</fullName>
    </submittedName>
</protein>
<sequence>MPVLIPLKTPAELAEPGEPGEPLGSKRDALSWRRCDDDAIKEINPWHKMVSHMRNINLF</sequence>
<keyword evidence="3" id="KW-1185">Reference proteome</keyword>
<name>B4HIS8_DROSE</name>
<dbReference type="AlphaFoldDB" id="B4HIS8"/>
<evidence type="ECO:0000256" key="1">
    <source>
        <dbReference type="SAM" id="MobiDB-lite"/>
    </source>
</evidence>
<evidence type="ECO:0000313" key="3">
    <source>
        <dbReference type="Proteomes" id="UP000001292"/>
    </source>
</evidence>
<feature type="region of interest" description="Disordered" evidence="1">
    <location>
        <begin position="1"/>
        <end position="29"/>
    </location>
</feature>
<gene>
    <name evidence="2" type="primary">Dsec\GM23887</name>
    <name evidence="2" type="ORF">Dsec_GM23887</name>
</gene>
<reference evidence="2 3" key="1">
    <citation type="journal article" date="2007" name="Nature">
        <title>Evolution of genes and genomes on the Drosophila phylogeny.</title>
        <authorList>
            <consortium name="Drosophila 12 Genomes Consortium"/>
            <person name="Clark A.G."/>
            <person name="Eisen M.B."/>
            <person name="Smith D.R."/>
            <person name="Bergman C.M."/>
            <person name="Oliver B."/>
            <person name="Markow T.A."/>
            <person name="Kaufman T.C."/>
            <person name="Kellis M."/>
            <person name="Gelbart W."/>
            <person name="Iyer V.N."/>
            <person name="Pollard D.A."/>
            <person name="Sackton T.B."/>
            <person name="Larracuente A.M."/>
            <person name="Singh N.D."/>
            <person name="Abad J.P."/>
            <person name="Abt D.N."/>
            <person name="Adryan B."/>
            <person name="Aguade M."/>
            <person name="Akashi H."/>
            <person name="Anderson W.W."/>
            <person name="Aquadro C.F."/>
            <person name="Ardell D.H."/>
            <person name="Arguello R."/>
            <person name="Artieri C.G."/>
            <person name="Barbash D.A."/>
            <person name="Barker D."/>
            <person name="Barsanti P."/>
            <person name="Batterham P."/>
            <person name="Batzoglou S."/>
            <person name="Begun D."/>
            <person name="Bhutkar A."/>
            <person name="Blanco E."/>
            <person name="Bosak S.A."/>
            <person name="Bradley R.K."/>
            <person name="Brand A.D."/>
            <person name="Brent M.R."/>
            <person name="Brooks A.N."/>
            <person name="Brown R.H."/>
            <person name="Butlin R.K."/>
            <person name="Caggese C."/>
            <person name="Calvi B.R."/>
            <person name="Bernardo de Carvalho A."/>
            <person name="Caspi A."/>
            <person name="Castrezana S."/>
            <person name="Celniker S.E."/>
            <person name="Chang J.L."/>
            <person name="Chapple C."/>
            <person name="Chatterji S."/>
            <person name="Chinwalla A."/>
            <person name="Civetta A."/>
            <person name="Clifton S.W."/>
            <person name="Comeron J.M."/>
            <person name="Costello J.C."/>
            <person name="Coyne J.A."/>
            <person name="Daub J."/>
            <person name="David R.G."/>
            <person name="Delcher A.L."/>
            <person name="Delehaunty K."/>
            <person name="Do C.B."/>
            <person name="Ebling H."/>
            <person name="Edwards K."/>
            <person name="Eickbush T."/>
            <person name="Evans J.D."/>
            <person name="Filipski A."/>
            <person name="Findeiss S."/>
            <person name="Freyhult E."/>
            <person name="Fulton L."/>
            <person name="Fulton R."/>
            <person name="Garcia A.C."/>
            <person name="Gardiner A."/>
            <person name="Garfield D.A."/>
            <person name="Garvin B.E."/>
            <person name="Gibson G."/>
            <person name="Gilbert D."/>
            <person name="Gnerre S."/>
            <person name="Godfrey J."/>
            <person name="Good R."/>
            <person name="Gotea V."/>
            <person name="Gravely B."/>
            <person name="Greenberg A.J."/>
            <person name="Griffiths-Jones S."/>
            <person name="Gross S."/>
            <person name="Guigo R."/>
            <person name="Gustafson E.A."/>
            <person name="Haerty W."/>
            <person name="Hahn M.W."/>
            <person name="Halligan D.L."/>
            <person name="Halpern A.L."/>
            <person name="Halter G.M."/>
            <person name="Han M.V."/>
            <person name="Heger A."/>
            <person name="Hillier L."/>
            <person name="Hinrichs A.S."/>
            <person name="Holmes I."/>
            <person name="Hoskins R.A."/>
            <person name="Hubisz M.J."/>
            <person name="Hultmark D."/>
            <person name="Huntley M.A."/>
            <person name="Jaffe D.B."/>
            <person name="Jagadeeshan S."/>
            <person name="Jeck W.R."/>
            <person name="Johnson J."/>
            <person name="Jones C.D."/>
            <person name="Jordan W.C."/>
            <person name="Karpen G.H."/>
            <person name="Kataoka E."/>
            <person name="Keightley P.D."/>
            <person name="Kheradpour P."/>
            <person name="Kirkness E.F."/>
            <person name="Koerich L.B."/>
            <person name="Kristiansen K."/>
            <person name="Kudrna D."/>
            <person name="Kulathinal R.J."/>
            <person name="Kumar S."/>
            <person name="Kwok R."/>
            <person name="Lander E."/>
            <person name="Langley C.H."/>
            <person name="Lapoint R."/>
            <person name="Lazzaro B.P."/>
            <person name="Lee S.J."/>
            <person name="Levesque L."/>
            <person name="Li R."/>
            <person name="Lin C.F."/>
            <person name="Lin M.F."/>
            <person name="Lindblad-Toh K."/>
            <person name="Llopart A."/>
            <person name="Long M."/>
            <person name="Low L."/>
            <person name="Lozovsky E."/>
            <person name="Lu J."/>
            <person name="Luo M."/>
            <person name="Machado C.A."/>
            <person name="Makalowski W."/>
            <person name="Marzo M."/>
            <person name="Matsuda M."/>
            <person name="Matzkin L."/>
            <person name="McAllister B."/>
            <person name="McBride C.S."/>
            <person name="McKernan B."/>
            <person name="McKernan K."/>
            <person name="Mendez-Lago M."/>
            <person name="Minx P."/>
            <person name="Mollenhauer M.U."/>
            <person name="Montooth K."/>
            <person name="Mount S.M."/>
            <person name="Mu X."/>
            <person name="Myers E."/>
            <person name="Negre B."/>
            <person name="Newfeld S."/>
            <person name="Nielsen R."/>
            <person name="Noor M.A."/>
            <person name="O'Grady P."/>
            <person name="Pachter L."/>
            <person name="Papaceit M."/>
            <person name="Parisi M.J."/>
            <person name="Parisi M."/>
            <person name="Parts L."/>
            <person name="Pedersen J.S."/>
            <person name="Pesole G."/>
            <person name="Phillippy A.M."/>
            <person name="Ponting C.P."/>
            <person name="Pop M."/>
            <person name="Porcelli D."/>
            <person name="Powell J.R."/>
            <person name="Prohaska S."/>
            <person name="Pruitt K."/>
            <person name="Puig M."/>
            <person name="Quesneville H."/>
            <person name="Ram K.R."/>
            <person name="Rand D."/>
            <person name="Rasmussen M.D."/>
            <person name="Reed L.K."/>
            <person name="Reenan R."/>
            <person name="Reily A."/>
            <person name="Remington K.A."/>
            <person name="Rieger T.T."/>
            <person name="Ritchie M.G."/>
            <person name="Robin C."/>
            <person name="Rogers Y.H."/>
            <person name="Rohde C."/>
            <person name="Rozas J."/>
            <person name="Rubenfield M.J."/>
            <person name="Ruiz A."/>
            <person name="Russo S."/>
            <person name="Salzberg S.L."/>
            <person name="Sanchez-Gracia A."/>
            <person name="Saranga D.J."/>
            <person name="Sato H."/>
            <person name="Schaeffer S.W."/>
            <person name="Schatz M.C."/>
            <person name="Schlenke T."/>
            <person name="Schwartz R."/>
            <person name="Segarra C."/>
            <person name="Singh R.S."/>
            <person name="Sirot L."/>
            <person name="Sirota M."/>
            <person name="Sisneros N.B."/>
            <person name="Smith C.D."/>
            <person name="Smith T.F."/>
            <person name="Spieth J."/>
            <person name="Stage D.E."/>
            <person name="Stark A."/>
            <person name="Stephan W."/>
            <person name="Strausberg R.L."/>
            <person name="Strempel S."/>
            <person name="Sturgill D."/>
            <person name="Sutton G."/>
            <person name="Sutton G.G."/>
            <person name="Tao W."/>
            <person name="Teichmann S."/>
            <person name="Tobari Y.N."/>
            <person name="Tomimura Y."/>
            <person name="Tsolas J.M."/>
            <person name="Valente V.L."/>
            <person name="Venter E."/>
            <person name="Venter J.C."/>
            <person name="Vicario S."/>
            <person name="Vieira F.G."/>
            <person name="Vilella A.J."/>
            <person name="Villasante A."/>
            <person name="Walenz B."/>
            <person name="Wang J."/>
            <person name="Wasserman M."/>
            <person name="Watts T."/>
            <person name="Wilson D."/>
            <person name="Wilson R.K."/>
            <person name="Wing R.A."/>
            <person name="Wolfner M.F."/>
            <person name="Wong A."/>
            <person name="Wong G.K."/>
            <person name="Wu C.I."/>
            <person name="Wu G."/>
            <person name="Yamamoto D."/>
            <person name="Yang H.P."/>
            <person name="Yang S.P."/>
            <person name="Yorke J.A."/>
            <person name="Yoshida K."/>
            <person name="Zdobnov E."/>
            <person name="Zhang P."/>
            <person name="Zhang Y."/>
            <person name="Zimin A.V."/>
            <person name="Baldwin J."/>
            <person name="Abdouelleil A."/>
            <person name="Abdulkadir J."/>
            <person name="Abebe A."/>
            <person name="Abera B."/>
            <person name="Abreu J."/>
            <person name="Acer S.C."/>
            <person name="Aftuck L."/>
            <person name="Alexander A."/>
            <person name="An P."/>
            <person name="Anderson E."/>
            <person name="Anderson S."/>
            <person name="Arachi H."/>
            <person name="Azer M."/>
            <person name="Bachantsang P."/>
            <person name="Barry A."/>
            <person name="Bayul T."/>
            <person name="Berlin A."/>
            <person name="Bessette D."/>
            <person name="Bloom T."/>
            <person name="Blye J."/>
            <person name="Boguslavskiy L."/>
            <person name="Bonnet C."/>
            <person name="Boukhgalter B."/>
            <person name="Bourzgui I."/>
            <person name="Brown A."/>
            <person name="Cahill P."/>
            <person name="Channer S."/>
            <person name="Cheshatsang Y."/>
            <person name="Chuda L."/>
            <person name="Citroen M."/>
            <person name="Collymore A."/>
            <person name="Cooke P."/>
            <person name="Costello M."/>
            <person name="D'Aco K."/>
            <person name="Daza R."/>
            <person name="De Haan G."/>
            <person name="DeGray S."/>
            <person name="DeMaso C."/>
            <person name="Dhargay N."/>
            <person name="Dooley K."/>
            <person name="Dooley E."/>
            <person name="Doricent M."/>
            <person name="Dorje P."/>
            <person name="Dorjee K."/>
            <person name="Dupes A."/>
            <person name="Elong R."/>
            <person name="Falk J."/>
            <person name="Farina A."/>
            <person name="Faro S."/>
            <person name="Ferguson D."/>
            <person name="Fisher S."/>
            <person name="Foley C.D."/>
            <person name="Franke A."/>
            <person name="Friedrich D."/>
            <person name="Gadbois L."/>
            <person name="Gearin G."/>
            <person name="Gearin C.R."/>
            <person name="Giannoukos G."/>
            <person name="Goode T."/>
            <person name="Graham J."/>
            <person name="Grandbois E."/>
            <person name="Grewal S."/>
            <person name="Gyaltsen K."/>
            <person name="Hafez N."/>
            <person name="Hagos B."/>
            <person name="Hall J."/>
            <person name="Henson C."/>
            <person name="Hollinger A."/>
            <person name="Honan T."/>
            <person name="Huard M.D."/>
            <person name="Hughes L."/>
            <person name="Hurhula B."/>
            <person name="Husby M.E."/>
            <person name="Kamat A."/>
            <person name="Kanga B."/>
            <person name="Kashin S."/>
            <person name="Khazanovich D."/>
            <person name="Kisner P."/>
            <person name="Lance K."/>
            <person name="Lara M."/>
            <person name="Lee W."/>
            <person name="Lennon N."/>
            <person name="Letendre F."/>
            <person name="LeVine R."/>
            <person name="Lipovsky A."/>
            <person name="Liu X."/>
            <person name="Liu J."/>
            <person name="Liu S."/>
            <person name="Lokyitsang T."/>
            <person name="Lokyitsang Y."/>
            <person name="Lubonja R."/>
            <person name="Lui A."/>
            <person name="MacDonald P."/>
            <person name="Magnisalis V."/>
            <person name="Maru K."/>
            <person name="Matthews C."/>
            <person name="McCusker W."/>
            <person name="McDonough S."/>
            <person name="Mehta T."/>
            <person name="Meldrim J."/>
            <person name="Meneus L."/>
            <person name="Mihai O."/>
            <person name="Mihalev A."/>
            <person name="Mihova T."/>
            <person name="Mittelman R."/>
            <person name="Mlenga V."/>
            <person name="Montmayeur A."/>
            <person name="Mulrain L."/>
            <person name="Navidi A."/>
            <person name="Naylor J."/>
            <person name="Negash T."/>
            <person name="Nguyen T."/>
            <person name="Nguyen N."/>
            <person name="Nicol R."/>
            <person name="Norbu C."/>
            <person name="Norbu N."/>
            <person name="Novod N."/>
            <person name="O'Neill B."/>
            <person name="Osman S."/>
            <person name="Markiewicz E."/>
            <person name="Oyono O.L."/>
            <person name="Patti C."/>
            <person name="Phunkhang P."/>
            <person name="Pierre F."/>
            <person name="Priest M."/>
            <person name="Raghuraman S."/>
            <person name="Rege F."/>
            <person name="Reyes R."/>
            <person name="Rise C."/>
            <person name="Rogov P."/>
            <person name="Ross K."/>
            <person name="Ryan E."/>
            <person name="Settipalli S."/>
            <person name="Shea T."/>
            <person name="Sherpa N."/>
            <person name="Shi L."/>
            <person name="Shih D."/>
            <person name="Sparrow T."/>
            <person name="Spaulding J."/>
            <person name="Stalker J."/>
            <person name="Stange-Thomann N."/>
            <person name="Stavropoulos S."/>
            <person name="Stone C."/>
            <person name="Strader C."/>
            <person name="Tesfaye S."/>
            <person name="Thomson T."/>
            <person name="Thoulutsang Y."/>
            <person name="Thoulutsang D."/>
            <person name="Topham K."/>
            <person name="Topping I."/>
            <person name="Tsamla T."/>
            <person name="Vassiliev H."/>
            <person name="Vo A."/>
            <person name="Wangchuk T."/>
            <person name="Wangdi T."/>
            <person name="Weiand M."/>
            <person name="Wilkinson J."/>
            <person name="Wilson A."/>
            <person name="Yadav S."/>
            <person name="Young G."/>
            <person name="Yu Q."/>
            <person name="Zembek L."/>
            <person name="Zhong D."/>
            <person name="Zimmer A."/>
            <person name="Zwirko Z."/>
            <person name="Jaffe D.B."/>
            <person name="Alvarez P."/>
            <person name="Brockman W."/>
            <person name="Butler J."/>
            <person name="Chin C."/>
            <person name="Gnerre S."/>
            <person name="Grabherr M."/>
            <person name="Kleber M."/>
            <person name="Mauceli E."/>
            <person name="MacCallum I."/>
        </authorList>
    </citation>
    <scope>NUCLEOTIDE SEQUENCE [LARGE SCALE GENOMIC DNA]</scope>
    <source>
        <strain evidence="3">Rob3c / Tucson 14021-0248.25</strain>
    </source>
</reference>
<dbReference type="OMA" id="KEINPWH"/>
<evidence type="ECO:0000313" key="2">
    <source>
        <dbReference type="EMBL" id="EDW42725.1"/>
    </source>
</evidence>
<dbReference type="HOGENOM" id="CLU_2963237_0_0_1"/>